<dbReference type="AlphaFoldDB" id="A0A2A2IEV0"/>
<sequence length="267" mass="30413">MNFDKRKQSTIVDSDTVEQVEAIEHIEDIEDFYIQGSPIKTEIGFCHFIKVKDYSEMIGKLSVLVYDKNKIMADMHQQKKKASGEHLKSLIASIEVVEQGTTFKIIKQLPNFDMAYQELFSVLFRDDGAWKKVSEQNFNYYRELIAKMNGITLPETNPNPEIQAFLDMAAKSKSGEGIGFTTLMTSVAVGQGASYAQINNYTVFQLNMTFRRIAGFKDYDTSTLFATVAEKVDISNWSKNHEIAEKNKHVITKEELDQTANKVFNNN</sequence>
<organism evidence="1 2">
    <name type="scientific">Virgibacillus profundi</name>
    <dbReference type="NCBI Taxonomy" id="2024555"/>
    <lineage>
        <taxon>Bacteria</taxon>
        <taxon>Bacillati</taxon>
        <taxon>Bacillota</taxon>
        <taxon>Bacilli</taxon>
        <taxon>Bacillales</taxon>
        <taxon>Bacillaceae</taxon>
        <taxon>Virgibacillus</taxon>
    </lineage>
</organism>
<protein>
    <submittedName>
        <fullName evidence="1">Uncharacterized protein</fullName>
    </submittedName>
</protein>
<comment type="caution">
    <text evidence="1">The sequence shown here is derived from an EMBL/GenBank/DDBJ whole genome shotgun (WGS) entry which is preliminary data.</text>
</comment>
<evidence type="ECO:0000313" key="2">
    <source>
        <dbReference type="Proteomes" id="UP000218887"/>
    </source>
</evidence>
<accession>A0A2A2IEV0</accession>
<dbReference type="OrthoDB" id="2899017at2"/>
<dbReference type="Proteomes" id="UP000218887">
    <property type="component" value="Unassembled WGS sequence"/>
</dbReference>
<evidence type="ECO:0000313" key="1">
    <source>
        <dbReference type="EMBL" id="PAV30167.1"/>
    </source>
</evidence>
<dbReference type="RefSeq" id="WP_095654769.1">
    <property type="nucleotide sequence ID" value="NZ_NPOA01000004.1"/>
</dbReference>
<reference evidence="1 2" key="1">
    <citation type="submission" date="2017-08" db="EMBL/GenBank/DDBJ databases">
        <title>Virgibacillus indicus sp. nov. and Virgibacillus profoundi sp. nov, two moderately halophilic bacteria isolated from marine sediment by using the Microfluidic Streak Plate.</title>
        <authorList>
            <person name="Xu B."/>
            <person name="Hu B."/>
            <person name="Wang J."/>
            <person name="Zhu Y."/>
            <person name="Huang L."/>
            <person name="Du W."/>
            <person name="Huang Y."/>
        </authorList>
    </citation>
    <scope>NUCLEOTIDE SEQUENCE [LARGE SCALE GENOMIC DNA]</scope>
    <source>
        <strain evidence="1 2">IO3-P3-H5</strain>
    </source>
</reference>
<gene>
    <name evidence="1" type="ORF">CIL05_06785</name>
</gene>
<dbReference type="EMBL" id="NPOA01000004">
    <property type="protein sequence ID" value="PAV30167.1"/>
    <property type="molecule type" value="Genomic_DNA"/>
</dbReference>
<proteinExistence type="predicted"/>
<keyword evidence="2" id="KW-1185">Reference proteome</keyword>
<name>A0A2A2IEV0_9BACI</name>